<sequence length="3483" mass="387857">MRTDLPQTMQRATAVPVVFPNLTGRAVPPPRGSRTSQKCLLTYSVPLSTLRERCDALGVSVGYLSQSIWARLLSQYTGEPEVSFGAFLSESPIPEEERGSCLCKLWRKSAYSVEVAFSPGKTDDDVRRELENGPRGNRKDVYESVISVYSAESENPYLARAAADSEFIVHLEIMLNKRTDQVRLAVHYDPAFVTGDSALIIAREFLGILTFESLGSGRTTRYSNLQPEILSMCQPSGNAPVDISNHNLFVHHLFEKHAAETPEKSCLEFLHDEMDQVESWTFKKLNETSNRIAHLILQNRVARDEAVPVCLDKGPLYYACILACMKAGVPFTPIDPVAPVARKTFMIEELQARYVLSIPDRFDELGLDENVKILDLSNEESLGKLSPQNPQVPDLTERSLAYRLYTSGSTGQPKAVSLEVGAVVHAIQKSIALLPLRRDSRLLQFAAITFDMCYFDCFLAWTVGFTMVSASKRYLLGELEATVKRLQISFLDLTPSVAATLTASELPEVEMLYCIGEAMPTKIVEDWAGRCVNSYGPTEAAMLCTIVNVDKDIRAANFGQPFNGMSLYILDKDMPVILPRMAAGELCICGPQLAREYHRNEAKTASSFITLDSGLRLYRTGDLARMLADGTFEFIGRKDDQVKLRGFRIELGEVSAVLRDVHPLIKDVVALVLKHSDEQKEQLVTFLSFASRKNRLDPPSIQDCDPADWEDIERAARKVAEAALPQYMLPHIYFPINWIPLSAAAKVDKRSLGELFRRTDISTLGRRAEAGASDEVFDELSTKIRHVFAEASSSELETIGMDTTIYQLGLDSISALNVARSLKAIGVNASVLDIIECPTIRGLRDHVSGKKNPISASYHQDIFASFKQQHIDAICSSTSVPREKVANVLPCSPMQEGILTQFLQSKGSLYYNAILFRLENGVNIGCLEDSWMQVAEQNDVLRTGFVEHEVDGGHYAMITYKSASTSLVRKVQTQIPVEEFVKQVQKEEAQKALSNTALPPWSVTLIPGKDASHMIFTALHAIYDAQTLQILLNDVNLFYHKTQPVLHSSPSSILKEMLKISRDKEAVASAAKYWKSVLQDCPITKFPVMTPLREDTGEFVYSYKKCDTTMKQVEDMCKKVGFSFGAVGQAVWAKLLAMYFGERDVCFGTVVSGRTGSDNAEDVVFPCLTTIPMRVQLDGDNKALVAQIQGRLSKTLKFQHTPLRAIQKALGHPEQGLFDTIFVYQKSSNSNERLRPVWRELDAKATVEYPISFEIEPTDDGHLGLRLTGRTDIIPQEQMEIMVAQYEYCLLHMLQNQEVDAMDLGDVPQPILSDTPAEFDKLPCDVKFLHEFVSASTKRHPSKLALEFATEIQGNNVTKDSWTYRQFDDMGNKIANFLLQQGAATGDLIGICFDKTPQAYFGILGILKAGCAFVALDFSAPVQRRSFIVQDAKIRIVLTMAQFAKDFDGISGLNVYSLDNLQTLTRYFSTEEPEIIDLTPDHLSYVLYTSGTTGTPKGCRITHDNAVQAMLSFQTLFKGHWDENSRFLQFASLHFDVSVLEQYWSWSVGVCLTGAPRDLIFQDLGNAIRALQITHIDLTPSLARLITPEDCPTLCRGVFITGGEKLKQDVLDAWGEENVIYNGYGPTEATIGVTMYPRVPRNGRPSNIGPQFVNVGSMVLKPKTMIPVLQGAVGELCVTGALVGDGYLNRQDLTEEKFPWVNDKRMYRTGDLVRQLHNGCFDYLGRADDQVKLRGQRLELGEINETIRSADKDVAEIVTLVCQHGQQQVQQLVSFVSFKSNTDGRGLPAPTQLLHSFPDAGTGSRILQACQSRLPVYMVPTYILPITKLPLTVNNKVDERTLRNLFANTSMEVIQGFEEISSGDEELSETEKVIRDTLGEVSIDTDSVSKNVSFFQLGLDSVSIVGFSNRLRRKGFQNIEVSLVMQNSTIASLAKALSSANGPAAGENIQNALQSIKAFNIKHGFEVCSSLGLNEEDIESIKPCTPLQEGMIARALNSDVPLYYNTFCFEVSRNTTPEALKMAWQEIVDRTDILRTCFCETSDGIAQVVLKKSKVQWKSVHGSQHELLGNSRTKPLEMTDFAIPPVSLEYISGRTNFLRLSLFHALYDGTSMPMILSDIETLLSGHQPAKRMQFADAVPRILSLDTAAAKKFWVDHFEGTETSLLEPKSQLKGLKEQILSHTLEASKSDVERVARDLGCTTQALFQVACLQALVRVQEKQVVMGIITSGRSFTVDGIDTCIGPLFNSIPCHLPISKGATWREYAQKAHTFNISSIPFHHTPLRQISKWVGQGSRPLFDVLFVFQPATPLAEDRALREIDSAAILDYPVALEIQQGTDGRYTISVSSSSAYLDESENSLLLKSIVGGITDLLKNPEQEVAVLREIEGDVFHSKPEENQAKRPATPQPANFLWTEAAVSIRRELAILTGVEESAITEKSSIYQIGLDSVEAIRLSSRLLKKNVHLKVSDIMREATIERMVVYLSSTKSQASPSDAKKNTLQKFETSAQKALKLSKDSLKKVESILPTTPLQDIMIAESIGSDFALYFNHDVLELQKGINIKKLQAAWKAVIKKNPILRTTFEEAHDLELGTSTDYIQIVWKDLPLEWDVVETTSEHESGRVDELMASHKSRKAPLALGIVRSDKRVLMVLSISHALYDGRSIGLLLDDVAREYDEQSTVRPDYKPFLEKVLNQDSKSSLGFWKHLLSNAKPRTFPVVGNDGQVWKAEQSSKVSVAKFAQFCREQKISEPVLGQACLSLLLSDIFSQDDIVFGTVISGRETEESEQYMFPTMNTIPVRAVLHGNVSDVLNSMQKSYSRSLEHQFVPLRDIQKNVCEPGQRMFDALFVYQKNKGSEEGVTLWRSIGGASQIEYAIAVEIEVNGDDLTWRISASENAMASHEAEDTLDTLDAMLQKIIGNPLWGYQRFTRSQLGNNLRAKLQSEMTRSVDAEESPSESDNYQNLERQVIKTISTVAKAAEQDIKPSTSIFHLGIDSISAIRLASELRKHSIFIAVSEILRESTVRKICLFLDKKQHAPNSPQKPTKQPEISPAQFKKVVAAAGLKNADVEHVSPATSGQIFLIKAWESSEGRIFLPTFSFKSAEVLRSPRLKRTLDRLVSANPILRTSFAADGDDIFQIVHRQASPSFRSTYFDSDSVLESSLQQINQEEQVREYDMSTPSIRVHLVSSRKESYVFVTLHHALYDAFTLPTLLSQLSDLYKNEEMVLPKASKSVLAPSSSSPETKDFWIKYFANSESTPLPSKQDVGVTERVELYTERQVPSGSQIDAVCRKHGISLHSLSIACFAQIISKVVQKDSPIFGIYLSNRHLSEASEGVQTMPTLNMVPLMVKGASKSPLIDLAKQVQEDLLKISTSDAATTNLIDIYQWTGIRIDSFVNFLKEDKLDGNSRDGGLFERFELSAGTPAARDFSIPGALRSKDTIIQTNLDLEMALRNGFVDVGLFAAKRYLNDIDLRKISEEIKEGLMHFE</sequence>
<dbReference type="Pfam" id="PF00550">
    <property type="entry name" value="PP-binding"/>
    <property type="match status" value="4"/>
</dbReference>
<dbReference type="GO" id="GO:0031169">
    <property type="term" value="P:ferrichrome biosynthetic process"/>
    <property type="evidence" value="ECO:0007669"/>
    <property type="project" value="UniProtKB-ARBA"/>
</dbReference>
<organism evidence="6 7">
    <name type="scientific">Orbilia oligospora</name>
    <name type="common">Nematode-trapping fungus</name>
    <name type="synonym">Arthrobotrys oligospora</name>
    <dbReference type="NCBI Taxonomy" id="2813651"/>
    <lineage>
        <taxon>Eukaryota</taxon>
        <taxon>Fungi</taxon>
        <taxon>Dikarya</taxon>
        <taxon>Ascomycota</taxon>
        <taxon>Pezizomycotina</taxon>
        <taxon>Orbiliomycetes</taxon>
        <taxon>Orbiliales</taxon>
        <taxon>Orbiliaceae</taxon>
        <taxon>Orbilia</taxon>
    </lineage>
</organism>
<proteinExistence type="inferred from homology"/>
<dbReference type="PROSITE" id="PS51071">
    <property type="entry name" value="HTH_RPIR"/>
    <property type="match status" value="1"/>
</dbReference>
<dbReference type="FunFam" id="3.30.300.30:FF:000033">
    <property type="entry name" value="Nonribosomal siderophore peptide synthase SidC"/>
    <property type="match status" value="2"/>
</dbReference>
<dbReference type="CDD" id="cd05918">
    <property type="entry name" value="A_NRPS_SidN3_like"/>
    <property type="match status" value="2"/>
</dbReference>
<dbReference type="InterPro" id="IPR006162">
    <property type="entry name" value="Ppantetheine_attach_site"/>
</dbReference>
<dbReference type="GO" id="GO:0043041">
    <property type="term" value="P:amino acid activation for nonribosomal peptide biosynthetic process"/>
    <property type="evidence" value="ECO:0007669"/>
    <property type="project" value="TreeGrafter"/>
</dbReference>
<dbReference type="SUPFAM" id="SSF52777">
    <property type="entry name" value="CoA-dependent acyltransferases"/>
    <property type="match status" value="9"/>
</dbReference>
<dbReference type="Gene3D" id="3.40.50.12780">
    <property type="entry name" value="N-terminal domain of ligase-like"/>
    <property type="match status" value="2"/>
</dbReference>
<dbReference type="InterPro" id="IPR001242">
    <property type="entry name" value="Condensation_dom"/>
</dbReference>
<name>A0A6G1LWR2_ORBOL</name>
<dbReference type="Proteomes" id="UP000483672">
    <property type="component" value="Unassembled WGS sequence"/>
</dbReference>
<dbReference type="PROSITE" id="PS00455">
    <property type="entry name" value="AMP_BINDING"/>
    <property type="match status" value="1"/>
</dbReference>
<comment type="caution">
    <text evidence="6">The sequence shown here is derived from an EMBL/GenBank/DDBJ whole genome shotgun (WGS) entry which is preliminary data.</text>
</comment>
<dbReference type="GO" id="GO:0031177">
    <property type="term" value="F:phosphopantetheine binding"/>
    <property type="evidence" value="ECO:0007669"/>
    <property type="project" value="InterPro"/>
</dbReference>
<comment type="pathway">
    <text evidence="1">Siderophore biosynthesis.</text>
</comment>
<evidence type="ECO:0000313" key="7">
    <source>
        <dbReference type="Proteomes" id="UP000483672"/>
    </source>
</evidence>
<dbReference type="InterPro" id="IPR000873">
    <property type="entry name" value="AMP-dep_synth/lig_dom"/>
</dbReference>
<dbReference type="PROSITE" id="PS50075">
    <property type="entry name" value="CARRIER"/>
    <property type="match status" value="4"/>
</dbReference>
<evidence type="ECO:0000256" key="2">
    <source>
        <dbReference type="ARBA" id="ARBA00022450"/>
    </source>
</evidence>
<reference evidence="6 7" key="1">
    <citation type="submission" date="2019-06" db="EMBL/GenBank/DDBJ databases">
        <authorList>
            <person name="Palmer J.M."/>
        </authorList>
    </citation>
    <scope>NUCLEOTIDE SEQUENCE [LARGE SCALE GENOMIC DNA]</scope>
    <source>
        <strain evidence="6 7">TWF191</strain>
    </source>
</reference>
<dbReference type="InterPro" id="IPR036736">
    <property type="entry name" value="ACP-like_sf"/>
</dbReference>
<dbReference type="SMART" id="SM00823">
    <property type="entry name" value="PKS_PP"/>
    <property type="match status" value="4"/>
</dbReference>
<evidence type="ECO:0008006" key="8">
    <source>
        <dbReference type="Google" id="ProtNLM"/>
    </source>
</evidence>
<dbReference type="InterPro" id="IPR023213">
    <property type="entry name" value="CAT-like_dom_sf"/>
</dbReference>
<dbReference type="Gene3D" id="3.30.559.30">
    <property type="entry name" value="Nonribosomal peptide synthetase, condensation domain"/>
    <property type="match status" value="4"/>
</dbReference>
<keyword evidence="4" id="KW-0436">Ligase</keyword>
<evidence type="ECO:0000256" key="3">
    <source>
        <dbReference type="ARBA" id="ARBA00022553"/>
    </source>
</evidence>
<dbReference type="InterPro" id="IPR042099">
    <property type="entry name" value="ANL_N_sf"/>
</dbReference>
<dbReference type="PROSITE" id="PS00012">
    <property type="entry name" value="PHOSPHOPANTETHEINE"/>
    <property type="match status" value="3"/>
</dbReference>
<keyword evidence="2" id="KW-0596">Phosphopantetheine</keyword>
<dbReference type="GO" id="GO:0003700">
    <property type="term" value="F:DNA-binding transcription factor activity"/>
    <property type="evidence" value="ECO:0007669"/>
    <property type="project" value="InterPro"/>
</dbReference>
<dbReference type="GO" id="GO:0010106">
    <property type="term" value="P:cellular response to iron ion starvation"/>
    <property type="evidence" value="ECO:0007669"/>
    <property type="project" value="UniProtKB-ARBA"/>
</dbReference>
<dbReference type="Pfam" id="PF00668">
    <property type="entry name" value="Condensation"/>
    <property type="match status" value="4"/>
</dbReference>
<dbReference type="EMBL" id="WIPF01000141">
    <property type="protein sequence ID" value="KAF3204766.1"/>
    <property type="molecule type" value="Genomic_DNA"/>
</dbReference>
<comment type="similarity">
    <text evidence="5">Belongs to the NRP synthetase family.</text>
</comment>
<dbReference type="NCBIfam" id="TIGR01733">
    <property type="entry name" value="AA-adenyl-dom"/>
    <property type="match status" value="2"/>
</dbReference>
<dbReference type="InterPro" id="IPR009081">
    <property type="entry name" value="PP-bd_ACP"/>
</dbReference>
<dbReference type="GO" id="GO:0005737">
    <property type="term" value="C:cytoplasm"/>
    <property type="evidence" value="ECO:0007669"/>
    <property type="project" value="TreeGrafter"/>
</dbReference>
<dbReference type="Gene3D" id="3.30.559.10">
    <property type="entry name" value="Chloramphenicol acetyltransferase-like domain"/>
    <property type="match status" value="4"/>
</dbReference>
<protein>
    <recommendedName>
        <fullName evidence="8">Nonribosomal Peptide Synthase (NRPS)</fullName>
    </recommendedName>
</protein>
<dbReference type="PANTHER" id="PTHR45527:SF1">
    <property type="entry name" value="FATTY ACID SYNTHASE"/>
    <property type="match status" value="1"/>
</dbReference>
<dbReference type="InterPro" id="IPR045851">
    <property type="entry name" value="AMP-bd_C_sf"/>
</dbReference>
<dbReference type="InterPro" id="IPR010071">
    <property type="entry name" value="AA_adenyl_dom"/>
</dbReference>
<dbReference type="SUPFAM" id="SSF47336">
    <property type="entry name" value="ACP-like"/>
    <property type="match status" value="4"/>
</dbReference>
<dbReference type="FunFam" id="3.40.50.12780:FF:000024">
    <property type="entry name" value="Nonribosomal siderophore peptide synthase SidC"/>
    <property type="match status" value="2"/>
</dbReference>
<dbReference type="InterPro" id="IPR020806">
    <property type="entry name" value="PKS_PP-bd"/>
</dbReference>
<dbReference type="Gene3D" id="1.10.1200.10">
    <property type="entry name" value="ACP-like"/>
    <property type="match status" value="4"/>
</dbReference>
<dbReference type="SUPFAM" id="SSF56801">
    <property type="entry name" value="Acetyl-CoA synthetase-like"/>
    <property type="match status" value="2"/>
</dbReference>
<dbReference type="CDD" id="cd19542">
    <property type="entry name" value="CT_NRPS-like"/>
    <property type="match status" value="3"/>
</dbReference>
<evidence type="ECO:0000256" key="1">
    <source>
        <dbReference type="ARBA" id="ARBA00004924"/>
    </source>
</evidence>
<gene>
    <name evidence="6" type="ORF">TWF191_002196</name>
</gene>
<accession>A0A6G1LWR2</accession>
<evidence type="ECO:0000313" key="6">
    <source>
        <dbReference type="EMBL" id="KAF3204766.1"/>
    </source>
</evidence>
<dbReference type="InterPro" id="IPR000281">
    <property type="entry name" value="HTH_RpiR"/>
</dbReference>
<dbReference type="Pfam" id="PF00501">
    <property type="entry name" value="AMP-binding"/>
    <property type="match status" value="2"/>
</dbReference>
<dbReference type="InterPro" id="IPR020845">
    <property type="entry name" value="AMP-binding_CS"/>
</dbReference>
<dbReference type="Gene3D" id="3.30.300.30">
    <property type="match status" value="2"/>
</dbReference>
<dbReference type="PANTHER" id="PTHR45527">
    <property type="entry name" value="NONRIBOSOMAL PEPTIDE SYNTHETASE"/>
    <property type="match status" value="1"/>
</dbReference>
<keyword evidence="3" id="KW-0597">Phosphoprotein</keyword>
<evidence type="ECO:0000256" key="4">
    <source>
        <dbReference type="ARBA" id="ARBA00022598"/>
    </source>
</evidence>
<evidence type="ECO:0000256" key="5">
    <source>
        <dbReference type="ARBA" id="ARBA00029454"/>
    </source>
</evidence>
<dbReference type="GO" id="GO:0016874">
    <property type="term" value="F:ligase activity"/>
    <property type="evidence" value="ECO:0007669"/>
    <property type="project" value="UniProtKB-KW"/>
</dbReference>